<evidence type="ECO:0000313" key="3">
    <source>
        <dbReference type="Proteomes" id="UP000186040"/>
    </source>
</evidence>
<comment type="caution">
    <text evidence="2">The sequence shown here is derived from an EMBL/GenBank/DDBJ whole genome shotgun (WGS) entry which is preliminary data.</text>
</comment>
<dbReference type="SUPFAM" id="SSF48452">
    <property type="entry name" value="TPR-like"/>
    <property type="match status" value="3"/>
</dbReference>
<dbReference type="STRING" id="1193682.BJP25_14185"/>
<keyword evidence="3" id="KW-1185">Reference proteome</keyword>
<sequence>MGWLAEAWTRGWGRYAAAAGASVLLATAVWVVLRRRRRRRDRRAVAWERVFAPVRPTRSTEPLWLLSAPVTRLWGWRRERAELVEWCSGTGVSVRVLGGPAGVGKTRLAVAVAEALPRPWSAGWLRRVDGLTGAVRGPSLVLVDDAELRSDLPELLAVVARATVPVRVLLLARDAERLRASLGFGVDAPPVVLSAFGGPTDRVRWYTDAVRAYAKELRTGVPPFGAAGVGADGDTVFLVHARALLAVAHRTDSRSVTARDVAAELLTLETVRWRGAPLPGDDLLAAVAALVAVPAPDPYAGVITLRCLPRFADHPTAALVAVVEWVWQRYPPGTDHRPRLRPMAVAEWLVANHLEPEALTRLTPETAGPVVRLLTRTHQDFPEHVLGLLKHVFTANRGVLDPGLRAVFAVLPGDIAVDAMLAAVVRDAPEVPSLAVEEAPRGFARLRLALAIRQIQVVLADPRADRVDTARAWDLLGMQWRVLGHSADALSSHRKALALWQGAWDRDDAPQGVARSLTAVSDCLADLGDPEGALAAAQDAVAAVERAPDADAPGLLWWVRGTLVERLRYLGRYEEAVDVARRSPASGTRLARAADLDELSVSLDFAGRPDEAVATGRQAIALLRGHDEVSHVAALATVLTSLSDRLDKLGRPAEALSAVEEALAQRRRLRDGIPDLATTLLAVADRLRAAGRAAEALPVADEALGHFRVLVAVDRRTHLRGLGTALALRAECLRAVRRPDDAAGSMRAAVEAGRELAEWNRHRALPHLGAWLHALAGHLLGVREDAEAVKVAEEAVALLRELHEVNREAGIGPLAAALRRSAHCLDRVDRGAEALTALRQSVALWREAASAHPDVHSENYRAALTDLRDHLDAQHTRLPRPER</sequence>
<accession>A0A1Q9LN89</accession>
<proteinExistence type="predicted"/>
<evidence type="ECO:0000256" key="1">
    <source>
        <dbReference type="SAM" id="Phobius"/>
    </source>
</evidence>
<dbReference type="PANTHER" id="PTHR19959:SF119">
    <property type="entry name" value="FUNGAL LIPASE-LIKE DOMAIN-CONTAINING PROTEIN"/>
    <property type="match status" value="1"/>
</dbReference>
<reference evidence="2 3" key="1">
    <citation type="submission" date="2016-10" db="EMBL/GenBank/DDBJ databases">
        <title>The Draft Genome Sequence of Actinokineospora bangkokensis 44EHWT reveals the biosynthetic pathway of antifungal compounds Thailandins with unusual extender unit butylmalonyl-CoA.</title>
        <authorList>
            <person name="Greule A."/>
            <person name="Intra B."/>
            <person name="Flemming S."/>
            <person name="Rommel M.G."/>
            <person name="Panbangred W."/>
            <person name="Bechthold A."/>
        </authorList>
    </citation>
    <scope>NUCLEOTIDE SEQUENCE [LARGE SCALE GENOMIC DNA]</scope>
    <source>
        <strain evidence="2 3">44EHW</strain>
    </source>
</reference>
<dbReference type="EMBL" id="MKQR01000009">
    <property type="protein sequence ID" value="OLR93454.1"/>
    <property type="molecule type" value="Genomic_DNA"/>
</dbReference>
<dbReference type="SUPFAM" id="SSF52540">
    <property type="entry name" value="P-loop containing nucleoside triphosphate hydrolases"/>
    <property type="match status" value="1"/>
</dbReference>
<protein>
    <recommendedName>
        <fullName evidence="4">Tetratricopeptide repeat protein</fullName>
    </recommendedName>
</protein>
<dbReference type="RefSeq" id="WP_075974349.1">
    <property type="nucleotide sequence ID" value="NZ_MKQR01000009.1"/>
</dbReference>
<evidence type="ECO:0008006" key="4">
    <source>
        <dbReference type="Google" id="ProtNLM"/>
    </source>
</evidence>
<feature type="transmembrane region" description="Helical" evidence="1">
    <location>
        <begin position="12"/>
        <end position="33"/>
    </location>
</feature>
<dbReference type="Gene3D" id="1.25.40.10">
    <property type="entry name" value="Tetratricopeptide repeat domain"/>
    <property type="match status" value="3"/>
</dbReference>
<dbReference type="OrthoDB" id="3261206at2"/>
<keyword evidence="1" id="KW-1133">Transmembrane helix</keyword>
<keyword evidence="1" id="KW-0812">Transmembrane</keyword>
<dbReference type="PANTHER" id="PTHR19959">
    <property type="entry name" value="KINESIN LIGHT CHAIN"/>
    <property type="match status" value="1"/>
</dbReference>
<dbReference type="AlphaFoldDB" id="A0A1Q9LN89"/>
<gene>
    <name evidence="2" type="ORF">BJP25_14185</name>
</gene>
<organism evidence="2 3">
    <name type="scientific">Actinokineospora bangkokensis</name>
    <dbReference type="NCBI Taxonomy" id="1193682"/>
    <lineage>
        <taxon>Bacteria</taxon>
        <taxon>Bacillati</taxon>
        <taxon>Actinomycetota</taxon>
        <taxon>Actinomycetes</taxon>
        <taxon>Pseudonocardiales</taxon>
        <taxon>Pseudonocardiaceae</taxon>
        <taxon>Actinokineospora</taxon>
    </lineage>
</organism>
<name>A0A1Q9LN89_9PSEU</name>
<dbReference type="InterPro" id="IPR027417">
    <property type="entry name" value="P-loop_NTPase"/>
</dbReference>
<dbReference type="InterPro" id="IPR011990">
    <property type="entry name" value="TPR-like_helical_dom_sf"/>
</dbReference>
<keyword evidence="1" id="KW-0472">Membrane</keyword>
<dbReference type="Proteomes" id="UP000186040">
    <property type="component" value="Unassembled WGS sequence"/>
</dbReference>
<evidence type="ECO:0000313" key="2">
    <source>
        <dbReference type="EMBL" id="OLR93454.1"/>
    </source>
</evidence>